<gene>
    <name evidence="1" type="ORF">AK812_SmicGene10326</name>
</gene>
<sequence length="94" mass="10096">MNSATKDAQVVDEIAQLLDQCKPEELNEILASIESSGSAIDETGVDLEYARIADALKLLRFWRGKATVGAAMALFASCRGVPKALQNDPVEDSD</sequence>
<accession>A0A1Q9EG17</accession>
<name>A0A1Q9EG17_SYMMI</name>
<evidence type="ECO:0000313" key="1">
    <source>
        <dbReference type="EMBL" id="OLQ06373.1"/>
    </source>
</evidence>
<dbReference type="EMBL" id="LSRX01000161">
    <property type="protein sequence ID" value="OLQ06373.1"/>
    <property type="molecule type" value="Genomic_DNA"/>
</dbReference>
<evidence type="ECO:0000313" key="2">
    <source>
        <dbReference type="Proteomes" id="UP000186817"/>
    </source>
</evidence>
<organism evidence="1 2">
    <name type="scientific">Symbiodinium microadriaticum</name>
    <name type="common">Dinoflagellate</name>
    <name type="synonym">Zooxanthella microadriatica</name>
    <dbReference type="NCBI Taxonomy" id="2951"/>
    <lineage>
        <taxon>Eukaryota</taxon>
        <taxon>Sar</taxon>
        <taxon>Alveolata</taxon>
        <taxon>Dinophyceae</taxon>
        <taxon>Suessiales</taxon>
        <taxon>Symbiodiniaceae</taxon>
        <taxon>Symbiodinium</taxon>
    </lineage>
</organism>
<protein>
    <submittedName>
        <fullName evidence="1">Uncharacterized protein</fullName>
    </submittedName>
</protein>
<dbReference type="AlphaFoldDB" id="A0A1Q9EG17"/>
<reference evidence="1 2" key="1">
    <citation type="submission" date="2016-02" db="EMBL/GenBank/DDBJ databases">
        <title>Genome analysis of coral dinoflagellate symbionts highlights evolutionary adaptations to a symbiotic lifestyle.</title>
        <authorList>
            <person name="Aranda M."/>
            <person name="Li Y."/>
            <person name="Liew Y.J."/>
            <person name="Baumgarten S."/>
            <person name="Simakov O."/>
            <person name="Wilson M."/>
            <person name="Piel J."/>
            <person name="Ashoor H."/>
            <person name="Bougouffa S."/>
            <person name="Bajic V.B."/>
            <person name="Ryu T."/>
            <person name="Ravasi T."/>
            <person name="Bayer T."/>
            <person name="Micklem G."/>
            <person name="Kim H."/>
            <person name="Bhak J."/>
            <person name="Lajeunesse T.C."/>
            <person name="Voolstra C.R."/>
        </authorList>
    </citation>
    <scope>NUCLEOTIDE SEQUENCE [LARGE SCALE GENOMIC DNA]</scope>
    <source>
        <strain evidence="1 2">CCMP2467</strain>
    </source>
</reference>
<dbReference type="Proteomes" id="UP000186817">
    <property type="component" value="Unassembled WGS sequence"/>
</dbReference>
<proteinExistence type="predicted"/>
<comment type="caution">
    <text evidence="1">The sequence shown here is derived from an EMBL/GenBank/DDBJ whole genome shotgun (WGS) entry which is preliminary data.</text>
</comment>
<keyword evidence="2" id="KW-1185">Reference proteome</keyword>